<proteinExistence type="predicted"/>
<name>D9PNH5_9ZZZZ</name>
<evidence type="ECO:0000313" key="1">
    <source>
        <dbReference type="EMBL" id="EFK94892.1"/>
    </source>
</evidence>
<sequence length="344" mass="37821">MAEIVIYSNEYSNTTPNDLILDSDDSGGDIIIQFGNVLGEKIYWDNTNTLFMFTDDVKIGGDLDVDGSKITIDADDTGGNMDLIFGKTLNEYLRHTGTWFTFSDDLLMPDAKSIYFRDTALSINSPVDGQLNISADTELEINTPSVDLNGNLAMSGSITGATIDGDLNTIQDIPWSAVKPRPKKMIVDLTDLTLQEDGSSNMADIFTDSETGVSPHEFYVIKTTQASLQDLDIKIKVRVPQDFIDFSTEANDIGFWYKNSGADNTDSKIDILVEDKDGDDAYLASEGQTLFNTSWTAYVNEFDGGSFDPQPGEYILITIKGYASYDGGYQSPYIGEIAFTYTGK</sequence>
<reference evidence="1" key="2">
    <citation type="journal article" date="2011" name="Microb. Ecol.">
        <title>Taxonomic and Functional Metagenomic Profiling of the Microbial Community in the Anoxic Sediment of a Sub-saline Shallow Lake (Laguna de Carrizo, Central Spain).</title>
        <authorList>
            <person name="Ferrer M."/>
            <person name="Guazzaroni M.E."/>
            <person name="Richter M."/>
            <person name="Garcia-Salamanca A."/>
            <person name="Yarza P."/>
            <person name="Suarez-Suarez A."/>
            <person name="Solano J."/>
            <person name="Alcaide M."/>
            <person name="van Dillewijn P."/>
            <person name="Molina-Henares M.A."/>
            <person name="Lopez-Cortes N."/>
            <person name="Al-Ramahi Y."/>
            <person name="Guerrero C."/>
            <person name="Acosta A."/>
            <person name="de Eugenio L.I."/>
            <person name="Martinez V."/>
            <person name="Marques S."/>
            <person name="Rojo F."/>
            <person name="Santero E."/>
            <person name="Genilloud O."/>
            <person name="Perez-Perez J."/>
            <person name="Rossello-Mora R."/>
            <person name="Ramos J.L."/>
        </authorList>
    </citation>
    <scope>NUCLEOTIDE SEQUENCE</scope>
</reference>
<reference evidence="1" key="1">
    <citation type="submission" date="2010-07" db="EMBL/GenBank/DDBJ databases">
        <authorList>
            <consortium name="CONSOLIDER consortium CSD2007-00005"/>
            <person name="Guazzaroni M.-E."/>
            <person name="Richter M."/>
            <person name="Garcia-Salamanca A."/>
            <person name="Yarza P."/>
            <person name="Ferrer M."/>
        </authorList>
    </citation>
    <scope>NUCLEOTIDE SEQUENCE</scope>
</reference>
<organism evidence="1">
    <name type="scientific">sediment metagenome</name>
    <dbReference type="NCBI Taxonomy" id="749907"/>
    <lineage>
        <taxon>unclassified sequences</taxon>
        <taxon>metagenomes</taxon>
        <taxon>ecological metagenomes</taxon>
    </lineage>
</organism>
<dbReference type="EMBL" id="ADZX01000963">
    <property type="protein sequence ID" value="EFK94892.1"/>
    <property type="molecule type" value="Genomic_DNA"/>
</dbReference>
<gene>
    <name evidence="1" type="ORF">LDC_3108</name>
</gene>
<accession>D9PNH5</accession>
<comment type="caution">
    <text evidence="1">The sequence shown here is derived from an EMBL/GenBank/DDBJ whole genome shotgun (WGS) entry which is preliminary data.</text>
</comment>
<dbReference type="AlphaFoldDB" id="D9PNH5"/>
<protein>
    <submittedName>
        <fullName evidence="1">Uncharacterized protein</fullName>
    </submittedName>
</protein>